<feature type="signal peptide" evidence="1">
    <location>
        <begin position="1"/>
        <end position="18"/>
    </location>
</feature>
<evidence type="ECO:0008006" key="4">
    <source>
        <dbReference type="Google" id="ProtNLM"/>
    </source>
</evidence>
<dbReference type="Proteomes" id="UP001066276">
    <property type="component" value="Chromosome 6"/>
</dbReference>
<proteinExistence type="predicted"/>
<evidence type="ECO:0000313" key="3">
    <source>
        <dbReference type="Proteomes" id="UP001066276"/>
    </source>
</evidence>
<accession>A0AAV7R0Q9</accession>
<keyword evidence="3" id="KW-1185">Reference proteome</keyword>
<gene>
    <name evidence="2" type="ORF">NDU88_010618</name>
</gene>
<evidence type="ECO:0000256" key="1">
    <source>
        <dbReference type="SAM" id="SignalP"/>
    </source>
</evidence>
<evidence type="ECO:0000313" key="2">
    <source>
        <dbReference type="EMBL" id="KAJ1144318.1"/>
    </source>
</evidence>
<feature type="chain" id="PRO_5043731407" description="Secreted protein" evidence="1">
    <location>
        <begin position="19"/>
        <end position="87"/>
    </location>
</feature>
<protein>
    <recommendedName>
        <fullName evidence="4">Secreted protein</fullName>
    </recommendedName>
</protein>
<dbReference type="EMBL" id="JANPWB010000010">
    <property type="protein sequence ID" value="KAJ1144318.1"/>
    <property type="molecule type" value="Genomic_DNA"/>
</dbReference>
<comment type="caution">
    <text evidence="2">The sequence shown here is derived from an EMBL/GenBank/DDBJ whole genome shotgun (WGS) entry which is preliminary data.</text>
</comment>
<organism evidence="2 3">
    <name type="scientific">Pleurodeles waltl</name>
    <name type="common">Iberian ribbed newt</name>
    <dbReference type="NCBI Taxonomy" id="8319"/>
    <lineage>
        <taxon>Eukaryota</taxon>
        <taxon>Metazoa</taxon>
        <taxon>Chordata</taxon>
        <taxon>Craniata</taxon>
        <taxon>Vertebrata</taxon>
        <taxon>Euteleostomi</taxon>
        <taxon>Amphibia</taxon>
        <taxon>Batrachia</taxon>
        <taxon>Caudata</taxon>
        <taxon>Salamandroidea</taxon>
        <taxon>Salamandridae</taxon>
        <taxon>Pleurodelinae</taxon>
        <taxon>Pleurodeles</taxon>
    </lineage>
</organism>
<sequence>MHTMSNTALLLASTIVLPRLPPPSSTGPAGITRQSYQVHCHSGWNVPSCFTSTMPQRHRRLSAWSILRLPQQNVLESARSSNPGDGS</sequence>
<name>A0AAV7R0Q9_PLEWA</name>
<reference evidence="2" key="1">
    <citation type="journal article" date="2022" name="bioRxiv">
        <title>Sequencing and chromosome-scale assembly of the giantPleurodeles waltlgenome.</title>
        <authorList>
            <person name="Brown T."/>
            <person name="Elewa A."/>
            <person name="Iarovenko S."/>
            <person name="Subramanian E."/>
            <person name="Araus A.J."/>
            <person name="Petzold A."/>
            <person name="Susuki M."/>
            <person name="Suzuki K.-i.T."/>
            <person name="Hayashi T."/>
            <person name="Toyoda A."/>
            <person name="Oliveira C."/>
            <person name="Osipova E."/>
            <person name="Leigh N.D."/>
            <person name="Simon A."/>
            <person name="Yun M.H."/>
        </authorList>
    </citation>
    <scope>NUCLEOTIDE SEQUENCE</scope>
    <source>
        <strain evidence="2">20211129_DDA</strain>
        <tissue evidence="2">Liver</tissue>
    </source>
</reference>
<keyword evidence="1" id="KW-0732">Signal</keyword>
<dbReference type="AlphaFoldDB" id="A0AAV7R0Q9"/>